<sequence>MRGANNLETILCDLEIERTFCRLRRENQQGVALVSIMVDQQGEQQIQEHLVVDNHFLKDYAVPLVQGIPLSIRRLVIQVNNFEIKPAIITMIQTLVQFGGLLSDDPNGHISNFLEICDTFKHNGVTENAIHLRLFPFSLSDKVKTFYNGLSGHVRITIDATTRRALMAKLIDEVGQLANFLNNRTQGTLLSDTEANLRREGKDHLKAITLRSVSAIDRVMNEVFIEDHPNDPLEVSLISEVEPINDEVIECVNALNAHSRREATVTCSLQREPGPIKTLTTREFLAVAKLNLAAGPTMEMTKLPLARVIASIPSYKPIEVEMLDRLARKEYYCFLDGYSGYNQIVIPLEDQEKTTFTCPYDIVEKTIKVFTDDFSIFGNNFDECLLNLDRVLSRSEETNLVLNWEKCHFMVQEGIVLGHKVSSKGLEVDKAKIETIEKLPPPTSIKVIVYADHSAIKYLIAKKDAKLRLIRWVLLLQEFDLEIRDRNGLENQVADHLSRLELDSQGKDMSFINEAFPDEQLLHVGQKKLSWYQKVGNISKRHEMPLNNIWKWKFSVPRESMSWDHSCHHSIIDTSWTKVILRGAEAIERHMRSLVHKVPIPEHGIDLYPNLYSLVHKVLAERQWEQFFEQLDPAVLPMIQEFYAKAAVHIHGQVLVHK</sequence>
<dbReference type="Proteomes" id="UP000026915">
    <property type="component" value="Chromosome 4"/>
</dbReference>
<dbReference type="Gene3D" id="3.30.70.270">
    <property type="match status" value="1"/>
</dbReference>
<dbReference type="InterPro" id="IPR050951">
    <property type="entry name" value="Retrovirus_Pol_polyprotein"/>
</dbReference>
<accession>A0A061EGF1</accession>
<protein>
    <submittedName>
        <fullName evidence="1">Integrase-like protein</fullName>
    </submittedName>
</protein>
<organism evidence="1 2">
    <name type="scientific">Theobroma cacao</name>
    <name type="common">Cacao</name>
    <name type="synonym">Cocoa</name>
    <dbReference type="NCBI Taxonomy" id="3641"/>
    <lineage>
        <taxon>Eukaryota</taxon>
        <taxon>Viridiplantae</taxon>
        <taxon>Streptophyta</taxon>
        <taxon>Embryophyta</taxon>
        <taxon>Tracheophyta</taxon>
        <taxon>Spermatophyta</taxon>
        <taxon>Magnoliopsida</taxon>
        <taxon>eudicotyledons</taxon>
        <taxon>Gunneridae</taxon>
        <taxon>Pentapetalae</taxon>
        <taxon>rosids</taxon>
        <taxon>malvids</taxon>
        <taxon>Malvales</taxon>
        <taxon>Malvaceae</taxon>
        <taxon>Byttnerioideae</taxon>
        <taxon>Theobroma</taxon>
    </lineage>
</organism>
<dbReference type="HOGENOM" id="CLU_463384_0_0_1"/>
<dbReference type="InterPro" id="IPR043502">
    <property type="entry name" value="DNA/RNA_pol_sf"/>
</dbReference>
<name>A0A061EGF1_THECC</name>
<dbReference type="EMBL" id="CM001882">
    <property type="protein sequence ID" value="EOY03961.1"/>
    <property type="molecule type" value="Genomic_DNA"/>
</dbReference>
<dbReference type="CDD" id="cd01647">
    <property type="entry name" value="RT_LTR"/>
    <property type="match status" value="1"/>
</dbReference>
<dbReference type="PANTHER" id="PTHR37984">
    <property type="entry name" value="PROTEIN CBG26694"/>
    <property type="match status" value="1"/>
</dbReference>
<reference evidence="1 2" key="1">
    <citation type="journal article" date="2013" name="Genome Biol.">
        <title>The genome sequence of the most widely cultivated cacao type and its use to identify candidate genes regulating pod color.</title>
        <authorList>
            <person name="Motamayor J.C."/>
            <person name="Mockaitis K."/>
            <person name="Schmutz J."/>
            <person name="Haiminen N."/>
            <person name="Iii D.L."/>
            <person name="Cornejo O."/>
            <person name="Findley S.D."/>
            <person name="Zheng P."/>
            <person name="Utro F."/>
            <person name="Royaert S."/>
            <person name="Saski C."/>
            <person name="Jenkins J."/>
            <person name="Podicheti R."/>
            <person name="Zhao M."/>
            <person name="Scheffler B.E."/>
            <person name="Stack J.C."/>
            <person name="Feltus F.A."/>
            <person name="Mustiga G.M."/>
            <person name="Amores F."/>
            <person name="Phillips W."/>
            <person name="Marelli J.P."/>
            <person name="May G.D."/>
            <person name="Shapiro H."/>
            <person name="Ma J."/>
            <person name="Bustamante C.D."/>
            <person name="Schnell R.J."/>
            <person name="Main D."/>
            <person name="Gilbert D."/>
            <person name="Parida L."/>
            <person name="Kuhn D.N."/>
        </authorList>
    </citation>
    <scope>NUCLEOTIDE SEQUENCE [LARGE SCALE GENOMIC DNA]</scope>
    <source>
        <strain evidence="2">cv. Matina 1-6</strain>
    </source>
</reference>
<evidence type="ECO:0000313" key="1">
    <source>
        <dbReference type="EMBL" id="EOY03961.1"/>
    </source>
</evidence>
<keyword evidence="2" id="KW-1185">Reference proteome</keyword>
<evidence type="ECO:0000313" key="2">
    <source>
        <dbReference type="Proteomes" id="UP000026915"/>
    </source>
</evidence>
<gene>
    <name evidence="1" type="ORF">TCM_019183</name>
</gene>
<dbReference type="InParanoid" id="A0A061EGF1"/>
<dbReference type="AlphaFoldDB" id="A0A061EGF1"/>
<dbReference type="eggNOG" id="KOG0017">
    <property type="taxonomic scope" value="Eukaryota"/>
</dbReference>
<dbReference type="PANTHER" id="PTHR37984:SF5">
    <property type="entry name" value="PROTEIN NYNRIN-LIKE"/>
    <property type="match status" value="1"/>
</dbReference>
<dbReference type="Gramene" id="EOY03961">
    <property type="protein sequence ID" value="EOY03961"/>
    <property type="gene ID" value="TCM_019183"/>
</dbReference>
<proteinExistence type="predicted"/>
<dbReference type="SUPFAM" id="SSF56672">
    <property type="entry name" value="DNA/RNA polymerases"/>
    <property type="match status" value="1"/>
</dbReference>
<dbReference type="InterPro" id="IPR043128">
    <property type="entry name" value="Rev_trsase/Diguanyl_cyclase"/>
</dbReference>